<evidence type="ECO:0000256" key="4">
    <source>
        <dbReference type="SAM" id="Phobius"/>
    </source>
</evidence>
<reference evidence="5 6" key="1">
    <citation type="submission" date="2013-02" db="EMBL/GenBank/DDBJ databases">
        <title>The Genome Sequence of Acinetobacter bereziniae CIP 70.12.</title>
        <authorList>
            <consortium name="The Broad Institute Genome Sequencing Platform"/>
            <consortium name="The Broad Institute Genome Sequencing Center for Infectious Disease"/>
            <person name="Cerqueira G."/>
            <person name="Feldgarden M."/>
            <person name="Courvalin P."/>
            <person name="Perichon B."/>
            <person name="Grillot-Courvalin C."/>
            <person name="Clermont D."/>
            <person name="Rocha E."/>
            <person name="Yoon E.-J."/>
            <person name="Nemec A."/>
            <person name="Walker B."/>
            <person name="Young S.K."/>
            <person name="Zeng Q."/>
            <person name="Gargeya S."/>
            <person name="Fitzgerald M."/>
            <person name="Haas B."/>
            <person name="Abouelleil A."/>
            <person name="Alvarado L."/>
            <person name="Arachchi H.M."/>
            <person name="Berlin A.M."/>
            <person name="Chapman S.B."/>
            <person name="Dewar J."/>
            <person name="Goldberg J."/>
            <person name="Griggs A."/>
            <person name="Gujja S."/>
            <person name="Hansen M."/>
            <person name="Howarth C."/>
            <person name="Imamovic A."/>
            <person name="Larimer J."/>
            <person name="McCowan C."/>
            <person name="Murphy C."/>
            <person name="Neiman D."/>
            <person name="Pearson M."/>
            <person name="Priest M."/>
            <person name="Roberts A."/>
            <person name="Saif S."/>
            <person name="Shea T."/>
            <person name="Sisk P."/>
            <person name="Sykes S."/>
            <person name="Wortman J."/>
            <person name="Nusbaum C."/>
            <person name="Birren B."/>
        </authorList>
    </citation>
    <scope>NUCLEOTIDE SEQUENCE [LARGE SCALE GENOMIC DNA]</scope>
    <source>
        <strain evidence="5 6">CIP 70.12</strain>
    </source>
</reference>
<dbReference type="GO" id="GO:0007155">
    <property type="term" value="P:cell adhesion"/>
    <property type="evidence" value="ECO:0007669"/>
    <property type="project" value="InterPro"/>
</dbReference>
<evidence type="ECO:0000256" key="1">
    <source>
        <dbReference type="ARBA" id="ARBA00005233"/>
    </source>
</evidence>
<evidence type="ECO:0000313" key="6">
    <source>
        <dbReference type="Proteomes" id="UP000013251"/>
    </source>
</evidence>
<name>N9EA97_ACIBZ</name>
<keyword evidence="4" id="KW-0472">Membrane</keyword>
<keyword evidence="4" id="KW-1133">Transmembrane helix</keyword>
<dbReference type="Proteomes" id="UP000013251">
    <property type="component" value="Unassembled WGS sequence"/>
</dbReference>
<dbReference type="PROSITE" id="PS00409">
    <property type="entry name" value="PROKAR_NTER_METHYL"/>
    <property type="match status" value="1"/>
</dbReference>
<dbReference type="Pfam" id="PF00114">
    <property type="entry name" value="Pilin"/>
    <property type="match status" value="1"/>
</dbReference>
<keyword evidence="6" id="KW-1185">Reference proteome</keyword>
<sequence>MREIEGFTLVELMIIVTIIGILASIALLQYQNFVVRSQLTSAIAELNGARPQYELIMNEGSVSTSNAYTVSNMFFSTSSKFCTYAVQAPVGGMASPALECHLKNVASAIKGESIFLNRDSDGKWSCSTSSGIANKYKPVDCI</sequence>
<protein>
    <recommendedName>
        <fullName evidence="7">Prepilin-type N-terminal cleavage/methylation domain-containing protein</fullName>
    </recommendedName>
</protein>
<gene>
    <name evidence="5" type="ORF">F938_04555</name>
</gene>
<evidence type="ECO:0008006" key="7">
    <source>
        <dbReference type="Google" id="ProtNLM"/>
    </source>
</evidence>
<comment type="caution">
    <text evidence="5">The sequence shown here is derived from an EMBL/GenBank/DDBJ whole genome shotgun (WGS) entry which is preliminary data.</text>
</comment>
<proteinExistence type="inferred from homology"/>
<evidence type="ECO:0000256" key="2">
    <source>
        <dbReference type="ARBA" id="ARBA00022481"/>
    </source>
</evidence>
<comment type="similarity">
    <text evidence="1 3">Belongs to the N-Me-Phe pilin family.</text>
</comment>
<dbReference type="AlphaFoldDB" id="N9EA97"/>
<dbReference type="EMBL" id="APQG01000052">
    <property type="protein sequence ID" value="ENV89618.1"/>
    <property type="molecule type" value="Genomic_DNA"/>
</dbReference>
<accession>N9EA97</accession>
<keyword evidence="2" id="KW-0488">Methylation</keyword>
<dbReference type="InterPro" id="IPR001082">
    <property type="entry name" value="Pilin"/>
</dbReference>
<evidence type="ECO:0000313" key="5">
    <source>
        <dbReference type="EMBL" id="ENV89618.1"/>
    </source>
</evidence>
<keyword evidence="4" id="KW-0812">Transmembrane</keyword>
<dbReference type="SUPFAM" id="SSF54523">
    <property type="entry name" value="Pili subunits"/>
    <property type="match status" value="1"/>
</dbReference>
<dbReference type="InterPro" id="IPR012902">
    <property type="entry name" value="N_methyl_site"/>
</dbReference>
<dbReference type="PATRIC" id="fig|1217650.3.peg.4481"/>
<dbReference type="RefSeq" id="WP_005035403.1">
    <property type="nucleotide sequence ID" value="NZ_KB849756.1"/>
</dbReference>
<dbReference type="HOGENOM" id="CLU_091705_4_2_6"/>
<organism evidence="5 6">
    <name type="scientific">Acinetobacter bereziniae LMG 1003 = CIP 70.12</name>
    <dbReference type="NCBI Taxonomy" id="981324"/>
    <lineage>
        <taxon>Bacteria</taxon>
        <taxon>Pseudomonadati</taxon>
        <taxon>Pseudomonadota</taxon>
        <taxon>Gammaproteobacteria</taxon>
        <taxon>Moraxellales</taxon>
        <taxon>Moraxellaceae</taxon>
        <taxon>Acinetobacter</taxon>
    </lineage>
</organism>
<dbReference type="GO" id="GO:0009289">
    <property type="term" value="C:pilus"/>
    <property type="evidence" value="ECO:0007669"/>
    <property type="project" value="InterPro"/>
</dbReference>
<evidence type="ECO:0000256" key="3">
    <source>
        <dbReference type="RuleBase" id="RU000389"/>
    </source>
</evidence>
<dbReference type="OrthoDB" id="115249at2"/>
<dbReference type="Gene3D" id="3.30.700.10">
    <property type="entry name" value="Glycoprotein, Type 4 Pilin"/>
    <property type="match status" value="1"/>
</dbReference>
<feature type="transmembrane region" description="Helical" evidence="4">
    <location>
        <begin position="6"/>
        <end position="28"/>
    </location>
</feature>
<dbReference type="NCBIfam" id="TIGR02532">
    <property type="entry name" value="IV_pilin_GFxxxE"/>
    <property type="match status" value="1"/>
</dbReference>
<dbReference type="InterPro" id="IPR045584">
    <property type="entry name" value="Pilin-like"/>
</dbReference>
<keyword evidence="3" id="KW-0281">Fimbrium</keyword>
<dbReference type="Pfam" id="PF07963">
    <property type="entry name" value="N_methyl"/>
    <property type="match status" value="1"/>
</dbReference>
<dbReference type="GeneID" id="69464369"/>